<reference evidence="1 2" key="1">
    <citation type="submission" date="2019-01" db="EMBL/GenBank/DDBJ databases">
        <title>Sinorhodobacter populi sp. nov. isolated from the symptomatic bark tissue of Populus euramericana canker.</title>
        <authorList>
            <person name="Xu G."/>
        </authorList>
    </citation>
    <scope>NUCLEOTIDE SEQUENCE [LARGE SCALE GENOMIC DNA]</scope>
    <source>
        <strain evidence="1 2">07D10-4-3</strain>
    </source>
</reference>
<dbReference type="EMBL" id="SAUY01000063">
    <property type="protein sequence ID" value="RWR25671.1"/>
    <property type="molecule type" value="Genomic_DNA"/>
</dbReference>
<dbReference type="Proteomes" id="UP000284451">
    <property type="component" value="Unassembled WGS sequence"/>
</dbReference>
<organism evidence="1 2">
    <name type="scientific">Paenirhodobacter populi</name>
    <dbReference type="NCBI Taxonomy" id="2306993"/>
    <lineage>
        <taxon>Bacteria</taxon>
        <taxon>Pseudomonadati</taxon>
        <taxon>Pseudomonadota</taxon>
        <taxon>Alphaproteobacteria</taxon>
        <taxon>Rhodobacterales</taxon>
        <taxon>Rhodobacter group</taxon>
        <taxon>Paenirhodobacter</taxon>
    </lineage>
</organism>
<sequence length="302" mass="32960">MPIEVERGKMQCRLVTATEAQEHFATFTGATQSQQHIKPLHWYVACRLVLEGGFPPDDITPHPPFRTTGSGLSPKLVYDDSVATNAERTILGGLKTKNVDIVVTKEGIGPVIAISVKGTVGAFRNLTNRMEEAVGDCTNLHITYPALVAGFMTVLRANRMISAAVETLPEEGASPGRAIQQNDIAIDTGGAPVESIIRYHNALRELAGRRGIRDEVSSYEAVAMSLVKSNHGTPGDLIADFPAEDSLVHPENFFPSIYRAYDERYVYSAPDIRSLTARKEWSAVDGLPLDIDALGYELRRPS</sequence>
<accession>A0A443JYX8</accession>
<proteinExistence type="predicted"/>
<evidence type="ECO:0000313" key="1">
    <source>
        <dbReference type="EMBL" id="RWR25671.1"/>
    </source>
</evidence>
<comment type="caution">
    <text evidence="1">The sequence shown here is derived from an EMBL/GenBank/DDBJ whole genome shotgun (WGS) entry which is preliminary data.</text>
</comment>
<dbReference type="RefSeq" id="WP_128234150.1">
    <property type="nucleotide sequence ID" value="NZ_SAUY01000063.1"/>
</dbReference>
<dbReference type="AlphaFoldDB" id="A0A443JYX8"/>
<name>A0A443JYX8_9RHOB</name>
<gene>
    <name evidence="1" type="ORF">D2T29_21825</name>
</gene>
<protein>
    <submittedName>
        <fullName evidence="1">Uncharacterized protein</fullName>
    </submittedName>
</protein>
<evidence type="ECO:0000313" key="2">
    <source>
        <dbReference type="Proteomes" id="UP000284451"/>
    </source>
</evidence>
<reference evidence="1 2" key="2">
    <citation type="submission" date="2019-01" db="EMBL/GenBank/DDBJ databases">
        <authorList>
            <person name="Li Y."/>
        </authorList>
    </citation>
    <scope>NUCLEOTIDE SEQUENCE [LARGE SCALE GENOMIC DNA]</scope>
    <source>
        <strain evidence="1 2">07D10-4-3</strain>
    </source>
</reference>